<evidence type="ECO:0000259" key="1">
    <source>
        <dbReference type="Pfam" id="PF13556"/>
    </source>
</evidence>
<organism evidence="2 3">
    <name type="scientific">Clostridium autoethanogenum</name>
    <dbReference type="NCBI Taxonomy" id="84023"/>
    <lineage>
        <taxon>Bacteria</taxon>
        <taxon>Bacillati</taxon>
        <taxon>Bacillota</taxon>
        <taxon>Clostridia</taxon>
        <taxon>Eubacteriales</taxon>
        <taxon>Clostridiaceae</taxon>
        <taxon>Clostridium</taxon>
    </lineage>
</organism>
<dbReference type="InterPro" id="IPR042070">
    <property type="entry name" value="PucR_C-HTH_sf"/>
</dbReference>
<dbReference type="InterPro" id="IPR051448">
    <property type="entry name" value="CdaR-like_regulators"/>
</dbReference>
<proteinExistence type="predicted"/>
<dbReference type="Proteomes" id="UP000277999">
    <property type="component" value="Unassembled WGS sequence"/>
</dbReference>
<protein>
    <recommendedName>
        <fullName evidence="1">PucR C-terminal helix-turn-helix domain-containing protein</fullName>
    </recommendedName>
</protein>
<accession>A0A3M0T0G8</accession>
<name>A0A3M0T0G8_9CLOT</name>
<dbReference type="AlphaFoldDB" id="A0A3M0T0G8"/>
<reference evidence="2 3" key="1">
    <citation type="submission" date="2018-10" db="EMBL/GenBank/DDBJ databases">
        <title>Genome-centric metagenomics revealed C2 chemical producing, CO utilizing Clostridium with novel acetogenic gene cluster.</title>
        <authorList>
            <person name="Kang H."/>
            <person name="Park B."/>
            <person name="Choi I.G."/>
            <person name="Chang I.S."/>
        </authorList>
    </citation>
    <scope>NUCLEOTIDE SEQUENCE [LARGE SCALE GENOMIC DNA]</scope>
    <source>
        <strain evidence="2 3">H21-9</strain>
    </source>
</reference>
<dbReference type="InterPro" id="IPR025736">
    <property type="entry name" value="PucR_C-HTH_dom"/>
</dbReference>
<dbReference type="PANTHER" id="PTHR33744">
    <property type="entry name" value="CARBOHYDRATE DIACID REGULATOR"/>
    <property type="match status" value="1"/>
</dbReference>
<comment type="caution">
    <text evidence="2">The sequence shown here is derived from an EMBL/GenBank/DDBJ whole genome shotgun (WGS) entry which is preliminary data.</text>
</comment>
<gene>
    <name evidence="2" type="ORF">D9O40_02590</name>
</gene>
<dbReference type="Pfam" id="PF13556">
    <property type="entry name" value="HTH_30"/>
    <property type="match status" value="1"/>
</dbReference>
<dbReference type="Gene3D" id="1.10.10.2840">
    <property type="entry name" value="PucR C-terminal helix-turn-helix domain"/>
    <property type="match status" value="1"/>
</dbReference>
<dbReference type="PANTHER" id="PTHR33744:SF1">
    <property type="entry name" value="DNA-BINDING TRANSCRIPTIONAL ACTIVATOR ADER"/>
    <property type="match status" value="1"/>
</dbReference>
<feature type="domain" description="PucR C-terminal helix-turn-helix" evidence="1">
    <location>
        <begin position="457"/>
        <end position="513"/>
    </location>
</feature>
<dbReference type="EMBL" id="RFAQ01000004">
    <property type="protein sequence ID" value="RMD04139.1"/>
    <property type="molecule type" value="Genomic_DNA"/>
</dbReference>
<evidence type="ECO:0000313" key="2">
    <source>
        <dbReference type="EMBL" id="RMD04139.1"/>
    </source>
</evidence>
<sequence length="524" mass="60381">MNSMAVSLNSIIQELIEFNLEVFISQDNEILVQAVKLLEINQVIFEPQYLYVGLVLDFPKSIPSNIPVNIICVTENTHFDVNSKEENLNLILIQSKVEVACIFNKIQSVFANEQKIQLKREKLINAFIHGKGLQGIINTAYKLLSNPIILIDSSSKLLSYCGSIEVNDIFWNDLVLNGYFSYESISMIEAKKLSDIISRNVDPVYVGKEIFDVARLISKIVSDNKIVGSIAMLEYEKLFSENDIILFKLLCEIISSEMQKGRFIQNSNGYMYESFITQILDGKKINSKIINDRIKCLDLNLKENLYVLTIQFTESDIIEKVDVQYLCNIFEQIISGSKCIIYDNSVVAVISCSTKMTAQQNDIKKLADFLKKSNMYGGVSRCFYNISNLQEYYRQSVKSIEYGIITAKKDHLYFYEKYVLYCLLDICQSKDELIKFCHVSIFTLIEYDNNQHTNNMKVLYTYLKNEKRIAATAADLRIHRNTLTSHIKTIEKVMNINLDDVDTAFHLYLTFKILMFTKSLNFKF</sequence>
<evidence type="ECO:0000313" key="3">
    <source>
        <dbReference type="Proteomes" id="UP000277999"/>
    </source>
</evidence>